<feature type="region of interest" description="Disordered" evidence="1">
    <location>
        <begin position="1"/>
        <end position="21"/>
    </location>
</feature>
<dbReference type="AlphaFoldDB" id="A0AAV9SMK3"/>
<organism evidence="2 3">
    <name type="scientific">Crenichthys baileyi</name>
    <name type="common">White River springfish</name>
    <dbReference type="NCBI Taxonomy" id="28760"/>
    <lineage>
        <taxon>Eukaryota</taxon>
        <taxon>Metazoa</taxon>
        <taxon>Chordata</taxon>
        <taxon>Craniata</taxon>
        <taxon>Vertebrata</taxon>
        <taxon>Euteleostomi</taxon>
        <taxon>Actinopterygii</taxon>
        <taxon>Neopterygii</taxon>
        <taxon>Teleostei</taxon>
        <taxon>Neoteleostei</taxon>
        <taxon>Acanthomorphata</taxon>
        <taxon>Ovalentaria</taxon>
        <taxon>Atherinomorphae</taxon>
        <taxon>Cyprinodontiformes</taxon>
        <taxon>Goodeidae</taxon>
        <taxon>Crenichthys</taxon>
    </lineage>
</organism>
<name>A0AAV9SMK3_9TELE</name>
<dbReference type="Proteomes" id="UP001311232">
    <property type="component" value="Unassembled WGS sequence"/>
</dbReference>
<proteinExistence type="predicted"/>
<sequence length="146" mass="16429">MPEKRRRGQGRLASLETLSSVPPFHGGGPGACLRLLADRIRTICLQIENLPFHGLLNRDASSAWPEREMFCCCLLPNDSVSFHQNETQKKSGPQPTEMDNDPGCLPEPEERYTGFILKAHLMQAEEEKQAGAKVLSLEKLKWTRKD</sequence>
<feature type="compositionally biased region" description="Polar residues" evidence="1">
    <location>
        <begin position="84"/>
        <end position="94"/>
    </location>
</feature>
<dbReference type="EMBL" id="JAHHUM010000139">
    <property type="protein sequence ID" value="KAK5622318.1"/>
    <property type="molecule type" value="Genomic_DNA"/>
</dbReference>
<gene>
    <name evidence="2" type="ORF">CRENBAI_005676</name>
</gene>
<feature type="region of interest" description="Disordered" evidence="1">
    <location>
        <begin position="84"/>
        <end position="107"/>
    </location>
</feature>
<evidence type="ECO:0000256" key="1">
    <source>
        <dbReference type="SAM" id="MobiDB-lite"/>
    </source>
</evidence>
<evidence type="ECO:0000313" key="2">
    <source>
        <dbReference type="EMBL" id="KAK5622318.1"/>
    </source>
</evidence>
<evidence type="ECO:0000313" key="3">
    <source>
        <dbReference type="Proteomes" id="UP001311232"/>
    </source>
</evidence>
<protein>
    <submittedName>
        <fullName evidence="2">Uncharacterized protein</fullName>
    </submittedName>
</protein>
<comment type="caution">
    <text evidence="2">The sequence shown here is derived from an EMBL/GenBank/DDBJ whole genome shotgun (WGS) entry which is preliminary data.</text>
</comment>
<reference evidence="2 3" key="1">
    <citation type="submission" date="2021-06" db="EMBL/GenBank/DDBJ databases">
        <authorList>
            <person name="Palmer J.M."/>
        </authorList>
    </citation>
    <scope>NUCLEOTIDE SEQUENCE [LARGE SCALE GENOMIC DNA]</scope>
    <source>
        <strain evidence="2 3">MEX-2019</strain>
        <tissue evidence="2">Muscle</tissue>
    </source>
</reference>
<keyword evidence="3" id="KW-1185">Reference proteome</keyword>
<accession>A0AAV9SMK3</accession>